<dbReference type="EMBL" id="MCGH01000002">
    <property type="protein sequence ID" value="ODM06599.1"/>
    <property type="molecule type" value="Genomic_DNA"/>
</dbReference>
<evidence type="ECO:0000313" key="2">
    <source>
        <dbReference type="Proteomes" id="UP000094067"/>
    </source>
</evidence>
<accession>A0A1E3AD96</accession>
<dbReference type="Proteomes" id="UP000094067">
    <property type="component" value="Unassembled WGS sequence"/>
</dbReference>
<dbReference type="AlphaFoldDB" id="A0A1E3AD96"/>
<organism evidence="1 2">
    <name type="scientific">Eisenbergiella tayi</name>
    <dbReference type="NCBI Taxonomy" id="1432052"/>
    <lineage>
        <taxon>Bacteria</taxon>
        <taxon>Bacillati</taxon>
        <taxon>Bacillota</taxon>
        <taxon>Clostridia</taxon>
        <taxon>Lachnospirales</taxon>
        <taxon>Lachnospiraceae</taxon>
        <taxon>Eisenbergiella</taxon>
    </lineage>
</organism>
<reference evidence="1 2" key="1">
    <citation type="submission" date="2016-07" db="EMBL/GenBank/DDBJ databases">
        <title>Characterization of isolates of Eisenbergiella tayi derived from blood cultures, using whole genome sequencing.</title>
        <authorList>
            <person name="Burdz T."/>
            <person name="Wiebe D."/>
            <person name="Huynh C."/>
            <person name="Bernard K."/>
        </authorList>
    </citation>
    <scope>NUCLEOTIDE SEQUENCE [LARGE SCALE GENOMIC DNA]</scope>
    <source>
        <strain evidence="1 2">NML 110608</strain>
    </source>
</reference>
<evidence type="ECO:0000313" key="1">
    <source>
        <dbReference type="EMBL" id="ODM06599.1"/>
    </source>
</evidence>
<comment type="caution">
    <text evidence="1">The sequence shown here is derived from an EMBL/GenBank/DDBJ whole genome shotgun (WGS) entry which is preliminary data.</text>
</comment>
<name>A0A1E3AD96_9FIRM</name>
<proteinExistence type="predicted"/>
<protein>
    <submittedName>
        <fullName evidence="1">Uncharacterized protein</fullName>
    </submittedName>
</protein>
<sequence length="106" mass="12108">MIGTMKFYRHLYVSDSIRNLEKVKWKLRHNAGQITIYIIALAKSDDQLDIFHCSLLQQRFYDKKDLFVVGLASGYGEAVDMVVALTEKVAAETGGADIKKYILDHR</sequence>
<dbReference type="RefSeq" id="WP_009252657.1">
    <property type="nucleotide sequence ID" value="NZ_CABMHK010000107.1"/>
</dbReference>
<gene>
    <name evidence="1" type="ORF">BEI61_02489</name>
</gene>